<feature type="region of interest" description="Disordered" evidence="1">
    <location>
        <begin position="1"/>
        <end position="41"/>
    </location>
</feature>
<feature type="compositionally biased region" description="Basic and acidic residues" evidence="1">
    <location>
        <begin position="17"/>
        <end position="29"/>
    </location>
</feature>
<evidence type="ECO:0000256" key="1">
    <source>
        <dbReference type="SAM" id="MobiDB-lite"/>
    </source>
</evidence>
<dbReference type="AlphaFoldDB" id="A0A3M0GRV0"/>
<sequence>MTHPDEPFRRPSPTGAPHDDQAPTHERPASELPPPAEPMILDPEFHQSVWNPWEAPAGVVGSHADEGTANGATAVTPRVLLGARRVPGVAIVAVAVGIVVAIALAPLIPGLRHSPGWPPSLIVEDLTSTPEIAWRAEGGQRCDAPLDEDHAVMTAHQRVWSLDLRDGRTRWSVDVPSGDVRVTCLAGADMVAVSIVDRPDGTVKSIVLLDGSTGRRVTDVPGEDTAQVIPLGRNIGLVDTSNMLRAVRPGRLADPLWSLRLPGAGDHLSDIHVEPVDRDTVQLWYSSETSTGESGESFQPILSLKDGSAPAWSRNALTDIQFYERLSDVVLWHQDMEWGSHVSVLDLEGRELWSLENLTPTISGSRLYVTYPGSRDSEPGVHELREVDPRTGEPVNDDVFVGLFDYASAAPRGSIAVSLLGSLTILDENLRPQDTLQDVDYGGTYSGKDFLYTGGNMQQDSNARRTRLTAIDPVGSRIVWDFYIEPGQRIAQLGRHLVVLDDGGRTVQGLRSSSP</sequence>
<dbReference type="RefSeq" id="WP_121901496.1">
    <property type="nucleotide sequence ID" value="NZ_REFW01000002.1"/>
</dbReference>
<dbReference type="Proteomes" id="UP000275256">
    <property type="component" value="Unassembled WGS sequence"/>
</dbReference>
<dbReference type="InterPro" id="IPR015943">
    <property type="entry name" value="WD40/YVTN_repeat-like_dom_sf"/>
</dbReference>
<dbReference type="InterPro" id="IPR011047">
    <property type="entry name" value="Quinoprotein_ADH-like_sf"/>
</dbReference>
<feature type="transmembrane region" description="Helical" evidence="2">
    <location>
        <begin position="88"/>
        <end position="108"/>
    </location>
</feature>
<keyword evidence="2" id="KW-0812">Transmembrane</keyword>
<keyword evidence="4" id="KW-1185">Reference proteome</keyword>
<comment type="caution">
    <text evidence="3">The sequence shown here is derived from an EMBL/GenBank/DDBJ whole genome shotgun (WGS) entry which is preliminary data.</text>
</comment>
<gene>
    <name evidence="3" type="ORF">EAX62_09895</name>
</gene>
<dbReference type="Gene3D" id="2.130.10.10">
    <property type="entry name" value="YVTN repeat-like/Quinoprotein amine dehydrogenase"/>
    <property type="match status" value="1"/>
</dbReference>
<accession>A0A3M0GRV0</accession>
<keyword evidence="2" id="KW-1133">Transmembrane helix</keyword>
<dbReference type="EMBL" id="REFW01000002">
    <property type="protein sequence ID" value="RMB60016.1"/>
    <property type="molecule type" value="Genomic_DNA"/>
</dbReference>
<organism evidence="3 4">
    <name type="scientific">Tessaracoccus antarcticus</name>
    <dbReference type="NCBI Taxonomy" id="2479848"/>
    <lineage>
        <taxon>Bacteria</taxon>
        <taxon>Bacillati</taxon>
        <taxon>Actinomycetota</taxon>
        <taxon>Actinomycetes</taxon>
        <taxon>Propionibacteriales</taxon>
        <taxon>Propionibacteriaceae</taxon>
        <taxon>Tessaracoccus</taxon>
    </lineage>
</organism>
<evidence type="ECO:0000313" key="3">
    <source>
        <dbReference type="EMBL" id="RMB60016.1"/>
    </source>
</evidence>
<proteinExistence type="predicted"/>
<evidence type="ECO:0000256" key="2">
    <source>
        <dbReference type="SAM" id="Phobius"/>
    </source>
</evidence>
<dbReference type="SUPFAM" id="SSF50998">
    <property type="entry name" value="Quinoprotein alcohol dehydrogenase-like"/>
    <property type="match status" value="1"/>
</dbReference>
<name>A0A3M0GRV0_9ACTN</name>
<evidence type="ECO:0000313" key="4">
    <source>
        <dbReference type="Proteomes" id="UP000275256"/>
    </source>
</evidence>
<dbReference type="OrthoDB" id="3719819at2"/>
<reference evidence="3 4" key="1">
    <citation type="submission" date="2018-10" db="EMBL/GenBank/DDBJ databases">
        <title>Tessaracoccus antarcticuss sp. nov., isolated from sediment.</title>
        <authorList>
            <person name="Zhou L.Y."/>
            <person name="Du Z.J."/>
        </authorList>
    </citation>
    <scope>NUCLEOTIDE SEQUENCE [LARGE SCALE GENOMIC DNA]</scope>
    <source>
        <strain evidence="3 4">JDX10</strain>
    </source>
</reference>
<keyword evidence="2" id="KW-0472">Membrane</keyword>
<protein>
    <submittedName>
        <fullName evidence="3">Uncharacterized protein</fullName>
    </submittedName>
</protein>